<name>A0A8U0HQ04_9EURY</name>
<dbReference type="AlphaFoldDB" id="A0A8U0HQ04"/>
<dbReference type="RefSeq" id="WP_248648833.1">
    <property type="nucleotide sequence ID" value="NZ_CP096659.1"/>
</dbReference>
<organism evidence="1 2">
    <name type="scientific">Halorussus limi</name>
    <dbReference type="NCBI Taxonomy" id="2938695"/>
    <lineage>
        <taxon>Archaea</taxon>
        <taxon>Methanobacteriati</taxon>
        <taxon>Methanobacteriota</taxon>
        <taxon>Stenosarchaea group</taxon>
        <taxon>Halobacteria</taxon>
        <taxon>Halobacteriales</taxon>
        <taxon>Haladaptataceae</taxon>
        <taxon>Halorussus</taxon>
    </lineage>
</organism>
<evidence type="ECO:0000313" key="2">
    <source>
        <dbReference type="Proteomes" id="UP000830729"/>
    </source>
</evidence>
<proteinExistence type="predicted"/>
<dbReference type="EMBL" id="CP096659">
    <property type="protein sequence ID" value="UPV72774.1"/>
    <property type="molecule type" value="Genomic_DNA"/>
</dbReference>
<dbReference type="Proteomes" id="UP000830729">
    <property type="component" value="Chromosome"/>
</dbReference>
<protein>
    <submittedName>
        <fullName evidence="1">Uncharacterized protein</fullName>
    </submittedName>
</protein>
<gene>
    <name evidence="1" type="ORF">M0R89_09450</name>
</gene>
<evidence type="ECO:0000313" key="1">
    <source>
        <dbReference type="EMBL" id="UPV72774.1"/>
    </source>
</evidence>
<dbReference type="KEGG" id="halx:M0R89_09450"/>
<reference evidence="1 2" key="1">
    <citation type="submission" date="2022-04" db="EMBL/GenBank/DDBJ databases">
        <title>Diverse halophilic archaea isolated from saline environments.</title>
        <authorList>
            <person name="Cui H.-L."/>
        </authorList>
    </citation>
    <scope>NUCLEOTIDE SEQUENCE [LARGE SCALE GENOMIC DNA]</scope>
    <source>
        <strain evidence="1 2">XZYJT49</strain>
    </source>
</reference>
<sequence length="65" mass="6811">MFFCTLFVVSYFGMEATEVVAAPDSTAETVGQAAAVLVGLSAGRRVANRGHDRIRGALGGERPPE</sequence>
<keyword evidence="2" id="KW-1185">Reference proteome</keyword>
<accession>A0A8U0HQ04</accession>
<dbReference type="GeneID" id="72185423"/>